<dbReference type="GO" id="GO:0008897">
    <property type="term" value="F:holo-[acyl-carrier-protein] synthase activity"/>
    <property type="evidence" value="ECO:0007669"/>
    <property type="project" value="InterPro"/>
</dbReference>
<reference evidence="4" key="1">
    <citation type="submission" date="2019-11" db="EMBL/GenBank/DDBJ databases">
        <authorList>
            <person name="Feng L."/>
        </authorList>
    </citation>
    <scope>NUCLEOTIDE SEQUENCE</scope>
    <source>
        <strain evidence="4">BhanseniiLFYP23</strain>
    </source>
</reference>
<keyword evidence="2 4" id="KW-0808">Transferase</keyword>
<dbReference type="Gene3D" id="3.90.470.20">
    <property type="entry name" value="4'-phosphopantetheinyl transferase domain"/>
    <property type="match status" value="1"/>
</dbReference>
<dbReference type="RefSeq" id="WP_156342522.1">
    <property type="nucleotide sequence ID" value="NZ_CACRSY010000014.1"/>
</dbReference>
<proteinExistence type="inferred from homology"/>
<dbReference type="InterPro" id="IPR050559">
    <property type="entry name" value="P-Pant_transferase_sf"/>
</dbReference>
<dbReference type="AlphaFoldDB" id="A0A6N2UME7"/>
<dbReference type="PANTHER" id="PTHR12215">
    <property type="entry name" value="PHOSPHOPANTETHEINE TRANSFERASE"/>
    <property type="match status" value="1"/>
</dbReference>
<dbReference type="SUPFAM" id="SSF56214">
    <property type="entry name" value="4'-phosphopantetheinyl transferase"/>
    <property type="match status" value="2"/>
</dbReference>
<sequence>MEQPQIKIYIGEIDKWAGIYQAEERAETICGRLLLLYGLLRLKEGQELFLADTLTEAYQKLKEQLVYGTHGKPALSDSFFPHFNISHSGKYAVCALSEVPCGIDIQEKKELRNHRIFEKILSEKEQNEVLFSTDKAAAFYKYWARKESFLKLTGQGITVDLREISKPVWQEDFTLKEAYAGCISADTACQVTYEHILPFDLLKFFS</sequence>
<gene>
    <name evidence="4" type="primary">sfp</name>
    <name evidence="4" type="ORF">BHLFYP23_00525</name>
</gene>
<dbReference type="EMBL" id="CACRSY010000014">
    <property type="protein sequence ID" value="VYT18868.1"/>
    <property type="molecule type" value="Genomic_DNA"/>
</dbReference>
<comment type="similarity">
    <text evidence="1">Belongs to the P-Pant transferase superfamily. Gsp/Sfp/HetI/AcpT family.</text>
</comment>
<dbReference type="Pfam" id="PF01648">
    <property type="entry name" value="ACPS"/>
    <property type="match status" value="1"/>
</dbReference>
<dbReference type="GO" id="GO:0000287">
    <property type="term" value="F:magnesium ion binding"/>
    <property type="evidence" value="ECO:0007669"/>
    <property type="project" value="InterPro"/>
</dbReference>
<evidence type="ECO:0000256" key="1">
    <source>
        <dbReference type="ARBA" id="ARBA00010990"/>
    </source>
</evidence>
<dbReference type="InterPro" id="IPR037143">
    <property type="entry name" value="4-PPantetheinyl_Trfase_dom_sf"/>
</dbReference>
<protein>
    <submittedName>
        <fullName evidence="4">4'-phosphopantetheinyl transferase sfp</fullName>
        <ecNumber evidence="4">2.7.8.-</ecNumber>
    </submittedName>
</protein>
<dbReference type="PANTHER" id="PTHR12215:SF10">
    <property type="entry name" value="L-AMINOADIPATE-SEMIALDEHYDE DEHYDROGENASE-PHOSPHOPANTETHEINYL TRANSFERASE"/>
    <property type="match status" value="1"/>
</dbReference>
<evidence type="ECO:0000259" key="3">
    <source>
        <dbReference type="Pfam" id="PF01648"/>
    </source>
</evidence>
<evidence type="ECO:0000256" key="2">
    <source>
        <dbReference type="ARBA" id="ARBA00022679"/>
    </source>
</evidence>
<dbReference type="EC" id="2.7.8.-" evidence="4"/>
<accession>A0A6N2UME7</accession>
<dbReference type="GO" id="GO:0019878">
    <property type="term" value="P:lysine biosynthetic process via aminoadipic acid"/>
    <property type="evidence" value="ECO:0007669"/>
    <property type="project" value="TreeGrafter"/>
</dbReference>
<name>A0A6N2UME7_BLAHA</name>
<evidence type="ECO:0000313" key="4">
    <source>
        <dbReference type="EMBL" id="VYT18868.1"/>
    </source>
</evidence>
<feature type="domain" description="4'-phosphopantetheinyl transferase" evidence="3">
    <location>
        <begin position="100"/>
        <end position="169"/>
    </location>
</feature>
<dbReference type="GO" id="GO:0005829">
    <property type="term" value="C:cytosol"/>
    <property type="evidence" value="ECO:0007669"/>
    <property type="project" value="TreeGrafter"/>
</dbReference>
<organism evidence="4">
    <name type="scientific">Blautia hansenii</name>
    <name type="common">Ruminococcus hansenii</name>
    <dbReference type="NCBI Taxonomy" id="1322"/>
    <lineage>
        <taxon>Bacteria</taxon>
        <taxon>Bacillati</taxon>
        <taxon>Bacillota</taxon>
        <taxon>Clostridia</taxon>
        <taxon>Lachnospirales</taxon>
        <taxon>Lachnospiraceae</taxon>
        <taxon>Blautia</taxon>
    </lineage>
</organism>
<dbReference type="InterPro" id="IPR008278">
    <property type="entry name" value="4-PPantetheinyl_Trfase_dom"/>
</dbReference>